<dbReference type="GO" id="GO:0004500">
    <property type="term" value="F:dopamine beta-monooxygenase activity"/>
    <property type="evidence" value="ECO:0007669"/>
    <property type="project" value="InterPro"/>
</dbReference>
<name>A0A814BNA1_9BILA</name>
<gene>
    <name evidence="3" type="ORF">JYZ213_LOCUS12068</name>
</gene>
<dbReference type="EMBL" id="CAJNOG010000092">
    <property type="protein sequence ID" value="CAF0929177.1"/>
    <property type="molecule type" value="Genomic_DNA"/>
</dbReference>
<evidence type="ECO:0000256" key="1">
    <source>
        <dbReference type="ARBA" id="ARBA00023157"/>
    </source>
</evidence>
<dbReference type="AlphaFoldDB" id="A0A814BNA1"/>
<feature type="domain" description="Metallo-beta-lactamase" evidence="2">
    <location>
        <begin position="35"/>
        <end position="95"/>
    </location>
</feature>
<dbReference type="Pfam" id="PF00753">
    <property type="entry name" value="Lactamase_B"/>
    <property type="match status" value="1"/>
</dbReference>
<proteinExistence type="predicted"/>
<keyword evidence="1" id="KW-1015">Disulfide bond</keyword>
<dbReference type="InterPro" id="IPR036866">
    <property type="entry name" value="RibonucZ/Hydroxyglut_hydro"/>
</dbReference>
<dbReference type="SUPFAM" id="SSF49742">
    <property type="entry name" value="PHM/PNGase F"/>
    <property type="match status" value="1"/>
</dbReference>
<sequence length="311" mass="35867">MNYNRVEHPSWFNTKKIDSDLYLTTEDYYYLGNRPNSWLIRGTNRDVVIDTGLGVCNLKQHLEKLELLDANRECIVVCTHSHFDHSGGAHHFDNVLIHQDDYLGLNRRDSSGLRFYLSNELRQHDLGYLVFGTDISFLSLVIPPRVDQFVVDSYCPSTATRGGERTKEEMCLHTFAYYPRMDDLSACFTMNTAESFQNMMYSLSSAYDMEHAKEWLLDIKWTPELAAQWQEYYNNAPRLSLFVREGHFVSEPLGLLPKYRDLEPTLCKSKPIGNETIDLTGNAPATNLQKIFILLSCLLIIMKTSFCIFAL</sequence>
<comment type="caution">
    <text evidence="3">The sequence shown here is derived from an EMBL/GenBank/DDBJ whole genome shotgun (WGS) entry which is preliminary data.</text>
</comment>
<dbReference type="PANTHER" id="PTHR10157">
    <property type="entry name" value="DOPAMINE BETA HYDROXYLASE RELATED"/>
    <property type="match status" value="1"/>
</dbReference>
<dbReference type="SUPFAM" id="SSF56281">
    <property type="entry name" value="Metallo-hydrolase/oxidoreductase"/>
    <property type="match status" value="1"/>
</dbReference>
<dbReference type="PANTHER" id="PTHR10157:SF23">
    <property type="entry name" value="MOXD1 HOMOLOG 1"/>
    <property type="match status" value="1"/>
</dbReference>
<dbReference type="InterPro" id="IPR000945">
    <property type="entry name" value="DBH-like"/>
</dbReference>
<evidence type="ECO:0000313" key="3">
    <source>
        <dbReference type="EMBL" id="CAF0929177.1"/>
    </source>
</evidence>
<dbReference type="InterPro" id="IPR001279">
    <property type="entry name" value="Metallo-B-lactamas"/>
</dbReference>
<protein>
    <recommendedName>
        <fullName evidence="2">Metallo-beta-lactamase domain-containing protein</fullName>
    </recommendedName>
</protein>
<dbReference type="Proteomes" id="UP000663845">
    <property type="component" value="Unassembled WGS sequence"/>
</dbReference>
<dbReference type="InterPro" id="IPR008977">
    <property type="entry name" value="PHM/PNGase_F_dom_sf"/>
</dbReference>
<dbReference type="Gene3D" id="2.60.120.230">
    <property type="match status" value="1"/>
</dbReference>
<reference evidence="3" key="1">
    <citation type="submission" date="2021-02" db="EMBL/GenBank/DDBJ databases">
        <authorList>
            <person name="Nowell W R."/>
        </authorList>
    </citation>
    <scope>NUCLEOTIDE SEQUENCE</scope>
</reference>
<accession>A0A814BNA1</accession>
<evidence type="ECO:0000313" key="4">
    <source>
        <dbReference type="Proteomes" id="UP000663845"/>
    </source>
</evidence>
<organism evidence="3 4">
    <name type="scientific">Adineta steineri</name>
    <dbReference type="NCBI Taxonomy" id="433720"/>
    <lineage>
        <taxon>Eukaryota</taxon>
        <taxon>Metazoa</taxon>
        <taxon>Spiralia</taxon>
        <taxon>Gnathifera</taxon>
        <taxon>Rotifera</taxon>
        <taxon>Eurotatoria</taxon>
        <taxon>Bdelloidea</taxon>
        <taxon>Adinetida</taxon>
        <taxon>Adinetidae</taxon>
        <taxon>Adineta</taxon>
    </lineage>
</organism>
<dbReference type="InterPro" id="IPR014784">
    <property type="entry name" value="Cu2_ascorb_mOase-like_C"/>
</dbReference>
<dbReference type="Gene3D" id="3.60.15.10">
    <property type="entry name" value="Ribonuclease Z/Hydroxyacylglutathione hydrolase-like"/>
    <property type="match status" value="1"/>
</dbReference>
<evidence type="ECO:0000259" key="2">
    <source>
        <dbReference type="Pfam" id="PF00753"/>
    </source>
</evidence>